<evidence type="ECO:0000313" key="3">
    <source>
        <dbReference type="Proteomes" id="UP000294498"/>
    </source>
</evidence>
<dbReference type="AlphaFoldDB" id="A0A4R8DFD9"/>
<accession>A0A4R8DFD9</accession>
<name>A0A4R8DFD9_9BACT</name>
<keyword evidence="1" id="KW-0472">Membrane</keyword>
<dbReference type="InterPro" id="IPR011047">
    <property type="entry name" value="Quinoprotein_ADH-like_sf"/>
</dbReference>
<dbReference type="OrthoDB" id="626688at2"/>
<keyword evidence="3" id="KW-1185">Reference proteome</keyword>
<dbReference type="SUPFAM" id="SSF50998">
    <property type="entry name" value="Quinoprotein alcohol dehydrogenase-like"/>
    <property type="match status" value="1"/>
</dbReference>
<dbReference type="NCBIfam" id="NF041516">
    <property type="entry name" value="PA2928_fam"/>
    <property type="match status" value="1"/>
</dbReference>
<reference evidence="2 3" key="1">
    <citation type="submission" date="2019-03" db="EMBL/GenBank/DDBJ databases">
        <title>Genomic Encyclopedia of Type Strains, Phase IV (KMG-IV): sequencing the most valuable type-strain genomes for metagenomic binning, comparative biology and taxonomic classification.</title>
        <authorList>
            <person name="Goeker M."/>
        </authorList>
    </citation>
    <scope>NUCLEOTIDE SEQUENCE [LARGE SCALE GENOMIC DNA]</scope>
    <source>
        <strain evidence="2 3">DSM 100059</strain>
    </source>
</reference>
<feature type="transmembrane region" description="Helical" evidence="1">
    <location>
        <begin position="167"/>
        <end position="188"/>
    </location>
</feature>
<evidence type="ECO:0000313" key="2">
    <source>
        <dbReference type="EMBL" id="TDW96175.1"/>
    </source>
</evidence>
<feature type="transmembrane region" description="Helical" evidence="1">
    <location>
        <begin position="46"/>
        <end position="66"/>
    </location>
</feature>
<gene>
    <name evidence="2" type="ORF">EDB95_3998</name>
</gene>
<keyword evidence="1" id="KW-1133">Transmembrane helix</keyword>
<feature type="transmembrane region" description="Helical" evidence="1">
    <location>
        <begin position="12"/>
        <end position="40"/>
    </location>
</feature>
<dbReference type="Proteomes" id="UP000294498">
    <property type="component" value="Unassembled WGS sequence"/>
</dbReference>
<organism evidence="2 3">
    <name type="scientific">Dinghuibacter silviterrae</name>
    <dbReference type="NCBI Taxonomy" id="1539049"/>
    <lineage>
        <taxon>Bacteria</taxon>
        <taxon>Pseudomonadati</taxon>
        <taxon>Bacteroidota</taxon>
        <taxon>Chitinophagia</taxon>
        <taxon>Chitinophagales</taxon>
        <taxon>Chitinophagaceae</taxon>
        <taxon>Dinghuibacter</taxon>
    </lineage>
</organism>
<protein>
    <submittedName>
        <fullName evidence="2">Uncharacterized protein</fullName>
    </submittedName>
</protein>
<keyword evidence="1" id="KW-0812">Transmembrane</keyword>
<evidence type="ECO:0000256" key="1">
    <source>
        <dbReference type="SAM" id="Phobius"/>
    </source>
</evidence>
<dbReference type="EMBL" id="SODV01000002">
    <property type="protein sequence ID" value="TDW96175.1"/>
    <property type="molecule type" value="Genomic_DNA"/>
</dbReference>
<comment type="caution">
    <text evidence="2">The sequence shown here is derived from an EMBL/GenBank/DDBJ whole genome shotgun (WGS) entry which is preliminary data.</text>
</comment>
<dbReference type="RefSeq" id="WP_133996210.1">
    <property type="nucleotide sequence ID" value="NZ_SODV01000002.1"/>
</dbReference>
<dbReference type="InterPro" id="IPR048161">
    <property type="entry name" value="PA2928-like"/>
</dbReference>
<sequence length="507" mass="56004">MMRTLDPNRKKALVYFYTPTSQVGVYLAVFLPITLGLGLLGPFWNIYYGLATGTVVTLLLLLLRGFRIKRRIARALFIYENGQEERLVFKEQSNNYAIKLNGAPQQVISLERNGTPVQIKTFNPYVISVYTIPKQSVYTHDRYPGMMVPAGLFTLPEPPPRRTGCRALGWLLFLILPLSLVVGIIYIINRVMESHSNTYAQPDALVYVLEGKPVLATAVTHFQASEVSNAGTFGSTNCYAEGMDLETGKRLWKVNFHGNGGVRLLGQSARYLFFYNDGLYVVDKQEEKVVARNEDFPAIRDKMSSQPVGDYEGDAGYAYDDSLQALVVKGTDGLFYTIDGTSLKTGTIDIPDPDGYFKNPFQFGNNYEDHIASTTNDGPHCMVIREPVRRTLYSCASDTTRLNGSVFLFGGFLVDAAAPLRTASGGFVLLHKSSIEPDATLLLTGISSSGGTLWQVNTGYAAIPFRFHDQAGDALYVAGNTRGGNGDQLNEVTRIDLKTGEKKIFSF</sequence>
<proteinExistence type="predicted"/>